<organism evidence="2 3">
    <name type="scientific">Choiromyces venosus 120613-1</name>
    <dbReference type="NCBI Taxonomy" id="1336337"/>
    <lineage>
        <taxon>Eukaryota</taxon>
        <taxon>Fungi</taxon>
        <taxon>Dikarya</taxon>
        <taxon>Ascomycota</taxon>
        <taxon>Pezizomycotina</taxon>
        <taxon>Pezizomycetes</taxon>
        <taxon>Pezizales</taxon>
        <taxon>Tuberaceae</taxon>
        <taxon>Choiromyces</taxon>
    </lineage>
</organism>
<gene>
    <name evidence="2" type="ORF">L873DRAFT_1822901</name>
</gene>
<proteinExistence type="predicted"/>
<evidence type="ECO:0000313" key="2">
    <source>
        <dbReference type="EMBL" id="RPA89404.1"/>
    </source>
</evidence>
<accession>A0A3N4J699</accession>
<protein>
    <submittedName>
        <fullName evidence="2">Uncharacterized protein</fullName>
    </submittedName>
</protein>
<evidence type="ECO:0000313" key="3">
    <source>
        <dbReference type="Proteomes" id="UP000276215"/>
    </source>
</evidence>
<dbReference type="AlphaFoldDB" id="A0A3N4J699"/>
<feature type="region of interest" description="Disordered" evidence="1">
    <location>
        <begin position="1"/>
        <end position="29"/>
    </location>
</feature>
<evidence type="ECO:0000256" key="1">
    <source>
        <dbReference type="SAM" id="MobiDB-lite"/>
    </source>
</evidence>
<name>A0A3N4J699_9PEZI</name>
<dbReference type="EMBL" id="ML120582">
    <property type="protein sequence ID" value="RPA89404.1"/>
    <property type="molecule type" value="Genomic_DNA"/>
</dbReference>
<reference evidence="2 3" key="1">
    <citation type="journal article" date="2018" name="Nat. Ecol. Evol.">
        <title>Pezizomycetes genomes reveal the molecular basis of ectomycorrhizal truffle lifestyle.</title>
        <authorList>
            <person name="Murat C."/>
            <person name="Payen T."/>
            <person name="Noel B."/>
            <person name="Kuo A."/>
            <person name="Morin E."/>
            <person name="Chen J."/>
            <person name="Kohler A."/>
            <person name="Krizsan K."/>
            <person name="Balestrini R."/>
            <person name="Da Silva C."/>
            <person name="Montanini B."/>
            <person name="Hainaut M."/>
            <person name="Levati E."/>
            <person name="Barry K.W."/>
            <person name="Belfiori B."/>
            <person name="Cichocki N."/>
            <person name="Clum A."/>
            <person name="Dockter R.B."/>
            <person name="Fauchery L."/>
            <person name="Guy J."/>
            <person name="Iotti M."/>
            <person name="Le Tacon F."/>
            <person name="Lindquist E.A."/>
            <person name="Lipzen A."/>
            <person name="Malagnac F."/>
            <person name="Mello A."/>
            <person name="Molinier V."/>
            <person name="Miyauchi S."/>
            <person name="Poulain J."/>
            <person name="Riccioni C."/>
            <person name="Rubini A."/>
            <person name="Sitrit Y."/>
            <person name="Splivallo R."/>
            <person name="Traeger S."/>
            <person name="Wang M."/>
            <person name="Zifcakova L."/>
            <person name="Wipf D."/>
            <person name="Zambonelli A."/>
            <person name="Paolocci F."/>
            <person name="Nowrousian M."/>
            <person name="Ottonello S."/>
            <person name="Baldrian P."/>
            <person name="Spatafora J.W."/>
            <person name="Henrissat B."/>
            <person name="Nagy L.G."/>
            <person name="Aury J.M."/>
            <person name="Wincker P."/>
            <person name="Grigoriev I.V."/>
            <person name="Bonfante P."/>
            <person name="Martin F.M."/>
        </authorList>
    </citation>
    <scope>NUCLEOTIDE SEQUENCE [LARGE SCALE GENOMIC DNA]</scope>
    <source>
        <strain evidence="2 3">120613-1</strain>
    </source>
</reference>
<keyword evidence="3" id="KW-1185">Reference proteome</keyword>
<dbReference type="Proteomes" id="UP000276215">
    <property type="component" value="Unassembled WGS sequence"/>
</dbReference>
<sequence length="53" mass="5879">MSPPDLNSLEAKLHQPTTKQPTISHHPKSTGAITIHLFMRVNGVPRLVKNNQP</sequence>